<dbReference type="PROSITE" id="PS50089">
    <property type="entry name" value="ZF_RING_2"/>
    <property type="match status" value="1"/>
</dbReference>
<dbReference type="AlphaFoldDB" id="A0A8X8CNS6"/>
<feature type="region of interest" description="Disordered" evidence="3">
    <location>
        <begin position="85"/>
        <end position="134"/>
    </location>
</feature>
<keyword evidence="1" id="KW-0479">Metal-binding</keyword>
<keyword evidence="1" id="KW-0862">Zinc</keyword>
<organism evidence="5 6">
    <name type="scientific">Populus tomentosa</name>
    <name type="common">Chinese white poplar</name>
    <dbReference type="NCBI Taxonomy" id="118781"/>
    <lineage>
        <taxon>Eukaryota</taxon>
        <taxon>Viridiplantae</taxon>
        <taxon>Streptophyta</taxon>
        <taxon>Embryophyta</taxon>
        <taxon>Tracheophyta</taxon>
        <taxon>Spermatophyta</taxon>
        <taxon>Magnoliopsida</taxon>
        <taxon>eudicotyledons</taxon>
        <taxon>Gunneridae</taxon>
        <taxon>Pentapetalae</taxon>
        <taxon>rosids</taxon>
        <taxon>fabids</taxon>
        <taxon>Malpighiales</taxon>
        <taxon>Salicaceae</taxon>
        <taxon>Saliceae</taxon>
        <taxon>Populus</taxon>
    </lineage>
</organism>
<feature type="region of interest" description="Disordered" evidence="3">
    <location>
        <begin position="336"/>
        <end position="360"/>
    </location>
</feature>
<comment type="caution">
    <text evidence="5">The sequence shown here is derived from an EMBL/GenBank/DDBJ whole genome shotgun (WGS) entry which is preliminary data.</text>
</comment>
<feature type="coiled-coil region" evidence="2">
    <location>
        <begin position="757"/>
        <end position="784"/>
    </location>
</feature>
<feature type="region of interest" description="Disordered" evidence="3">
    <location>
        <begin position="668"/>
        <end position="689"/>
    </location>
</feature>
<dbReference type="CDD" id="cd16647">
    <property type="entry name" value="mRING-HC-C3HC5_NEU1"/>
    <property type="match status" value="1"/>
</dbReference>
<dbReference type="Pfam" id="PF13920">
    <property type="entry name" value="zf-C3HC4_3"/>
    <property type="match status" value="1"/>
</dbReference>
<evidence type="ECO:0000256" key="1">
    <source>
        <dbReference type="PROSITE-ProRule" id="PRU00175"/>
    </source>
</evidence>
<evidence type="ECO:0000256" key="3">
    <source>
        <dbReference type="SAM" id="MobiDB-lite"/>
    </source>
</evidence>
<name>A0A8X8CNS6_POPTO</name>
<feature type="compositionally biased region" description="Polar residues" evidence="3">
    <location>
        <begin position="441"/>
        <end position="457"/>
    </location>
</feature>
<dbReference type="OrthoDB" id="6078042at2759"/>
<dbReference type="PANTHER" id="PTHR46519">
    <property type="entry name" value="RING/U-BOX SUPERFAMILY PROTEIN"/>
    <property type="match status" value="1"/>
</dbReference>
<reference evidence="5" key="1">
    <citation type="journal article" date="2020" name="bioRxiv">
        <title>Hybrid origin of Populus tomentosa Carr. identified through genome sequencing and phylogenomic analysis.</title>
        <authorList>
            <person name="An X."/>
            <person name="Gao K."/>
            <person name="Chen Z."/>
            <person name="Li J."/>
            <person name="Yang X."/>
            <person name="Yang X."/>
            <person name="Zhou J."/>
            <person name="Guo T."/>
            <person name="Zhao T."/>
            <person name="Huang S."/>
            <person name="Miao D."/>
            <person name="Khan W.U."/>
            <person name="Rao P."/>
            <person name="Ye M."/>
            <person name="Lei B."/>
            <person name="Liao W."/>
            <person name="Wang J."/>
            <person name="Ji L."/>
            <person name="Li Y."/>
            <person name="Guo B."/>
            <person name="Mustafa N.S."/>
            <person name="Li S."/>
            <person name="Yun Q."/>
            <person name="Keller S.R."/>
            <person name="Mao J."/>
            <person name="Zhang R."/>
            <person name="Strauss S.H."/>
        </authorList>
    </citation>
    <scope>NUCLEOTIDE SEQUENCE</scope>
    <source>
        <strain evidence="5">GM15</strain>
        <tissue evidence="5">Leaf</tissue>
    </source>
</reference>
<sequence>MFFNLEFGLMAVASVHNVSVLDSSFLRESQSEAVRRWGDDGRASNQTSSHLQIQRELEDEHVVSHVQGRVTDRLVQCQSDGSSTDLLRVDASDSHSNDQSGSSEGGSAGESERGQWPPSPIGLENGQEDSSDLGEVERVRVRQIFQEWMDCGARECTSSISRRNSGSRAEWLGETEQERVRIIREWVQMNSRQRGACVDRREEKGAEVAGQIEQVLDGLDVNHNEGRTAHTWRGIRRLCGRQALLDMLKKAERERKIELQGLLEHRAVTKFAHRNRIQSLLRGSFLRNDRIVEDERPTSTAASELGLLRQRHAVSDLREGFFSRLDHSVCRQLSSNVSDTSSNIDVSGNRSEQNKAKNSQQVINEFYEQTESSSEENGSLGLMDSRTDIEDNNVDDASWQEITAHLEEGPRQVSDSNARDRQQLANIAFVERRDGTREEANGNQQEGTNGESSQETMGNEVEENKQLLSTREVFSQQSEVDRGGSAVSLLSNHLSDLEATVNEDVNWHESAEPLEQWQNQLLESEGQHLFGANREWADGVQDNIDGRQHETAANEWLENEDREGPSEVWLEDGGFQEAVQSWLTEPSDQEAISVGRVDPFYFSDDDNVYSMELRELLSRRSVSTLLRSGFRESLDQLIRSYVERQSHTPLEWELQETLAIPASAEQDLEQQTVDQNESQGNAVQSPSLALPSPTIPPVEQLWDQESHHYTWPQHDMHLRIGIVRSLILSDSWNWILVYIIALKTTFECLLLLEWDIINDLRIDMARLQQRMNNMQGMLEACMDMQLELQRSIQQEVSAALNCSSDSPGVFHFQNNSVSALFLGVCENSVPEDRSKWDHVRKGICCICCDGSIDSLLYRCGHMCTCSKCAHELVRSGEKCPMCRAPVIEVIHAYSIL</sequence>
<keyword evidence="6" id="KW-1185">Reference proteome</keyword>
<dbReference type="Proteomes" id="UP000886885">
    <property type="component" value="Chromosome 9D"/>
</dbReference>
<dbReference type="PANTHER" id="PTHR46519:SF3">
    <property type="entry name" value="RING_U-BOX SUPERFAMILY PROTEIN"/>
    <property type="match status" value="1"/>
</dbReference>
<evidence type="ECO:0000313" key="5">
    <source>
        <dbReference type="EMBL" id="KAG6760657.1"/>
    </source>
</evidence>
<proteinExistence type="predicted"/>
<feature type="compositionally biased region" description="Polar residues" evidence="3">
    <location>
        <begin position="669"/>
        <end position="687"/>
    </location>
</feature>
<evidence type="ECO:0000256" key="2">
    <source>
        <dbReference type="SAM" id="Coils"/>
    </source>
</evidence>
<feature type="compositionally biased region" description="Basic and acidic residues" evidence="3">
    <location>
        <begin position="87"/>
        <end position="96"/>
    </location>
</feature>
<feature type="region of interest" description="Disordered" evidence="3">
    <location>
        <begin position="428"/>
        <end position="459"/>
    </location>
</feature>
<feature type="domain" description="RING-type" evidence="4">
    <location>
        <begin position="844"/>
        <end position="883"/>
    </location>
</feature>
<accession>A0A8X8CNS6</accession>
<keyword evidence="2" id="KW-0175">Coiled coil</keyword>
<dbReference type="GO" id="GO:0008270">
    <property type="term" value="F:zinc ion binding"/>
    <property type="evidence" value="ECO:0007669"/>
    <property type="project" value="UniProtKB-KW"/>
</dbReference>
<gene>
    <name evidence="5" type="ORF">POTOM_033832</name>
</gene>
<protein>
    <recommendedName>
        <fullName evidence="4">RING-type domain-containing protein</fullName>
    </recommendedName>
</protein>
<dbReference type="EMBL" id="JAAWWB010000018">
    <property type="protein sequence ID" value="KAG6760657.1"/>
    <property type="molecule type" value="Genomic_DNA"/>
</dbReference>
<keyword evidence="1" id="KW-0863">Zinc-finger</keyword>
<feature type="compositionally biased region" description="Basic and acidic residues" evidence="3">
    <location>
        <begin position="430"/>
        <end position="440"/>
    </location>
</feature>
<evidence type="ECO:0000313" key="6">
    <source>
        <dbReference type="Proteomes" id="UP000886885"/>
    </source>
</evidence>
<evidence type="ECO:0000259" key="4">
    <source>
        <dbReference type="PROSITE" id="PS50089"/>
    </source>
</evidence>
<dbReference type="InterPro" id="IPR001841">
    <property type="entry name" value="Znf_RING"/>
</dbReference>